<dbReference type="GO" id="GO:0030170">
    <property type="term" value="F:pyridoxal phosphate binding"/>
    <property type="evidence" value="ECO:0007669"/>
    <property type="project" value="InterPro"/>
</dbReference>
<keyword evidence="4 6" id="KW-0808">Transferase</keyword>
<keyword evidence="5" id="KW-0663">Pyridoxal phosphate</keyword>
<evidence type="ECO:0000256" key="6">
    <source>
        <dbReference type="RuleBase" id="RU000481"/>
    </source>
</evidence>
<comment type="cofactor">
    <cofactor evidence="1 6">
        <name>pyridoxal 5'-phosphate</name>
        <dbReference type="ChEBI" id="CHEBI:597326"/>
    </cofactor>
</comment>
<dbReference type="Gene3D" id="3.40.640.10">
    <property type="entry name" value="Type I PLP-dependent aspartate aminotransferase-like (Major domain)"/>
    <property type="match status" value="1"/>
</dbReference>
<comment type="caution">
    <text evidence="8">The sequence shown here is derived from an EMBL/GenBank/DDBJ whole genome shotgun (WGS) entry which is preliminary data.</text>
</comment>
<comment type="similarity">
    <text evidence="2 6">Belongs to the class-I pyridoxal-phosphate-dependent aminotransferase family.</text>
</comment>
<accession>A0A1F6E9W6</accession>
<dbReference type="InterPro" id="IPR004838">
    <property type="entry name" value="NHTrfase_class1_PyrdxlP-BS"/>
</dbReference>
<dbReference type="GO" id="GO:0008483">
    <property type="term" value="F:transaminase activity"/>
    <property type="evidence" value="ECO:0007669"/>
    <property type="project" value="UniProtKB-KW"/>
</dbReference>
<dbReference type="InterPro" id="IPR015421">
    <property type="entry name" value="PyrdxlP-dep_Trfase_major"/>
</dbReference>
<gene>
    <name evidence="8" type="ORF">A3F27_03515</name>
</gene>
<dbReference type="GO" id="GO:0006520">
    <property type="term" value="P:amino acid metabolic process"/>
    <property type="evidence" value="ECO:0007669"/>
    <property type="project" value="InterPro"/>
</dbReference>
<dbReference type="EC" id="2.6.1.-" evidence="6"/>
<organism evidence="8 9">
    <name type="scientific">Candidatus Kaiserbacteria bacterium RIFCSPHIGHO2_12_FULL_53_13</name>
    <dbReference type="NCBI Taxonomy" id="1798502"/>
    <lineage>
        <taxon>Bacteria</taxon>
        <taxon>Candidatus Kaiseribacteriota</taxon>
    </lineage>
</organism>
<evidence type="ECO:0000313" key="8">
    <source>
        <dbReference type="EMBL" id="OGG70458.1"/>
    </source>
</evidence>
<reference evidence="8 9" key="1">
    <citation type="journal article" date="2016" name="Nat. Commun.">
        <title>Thousands of microbial genomes shed light on interconnected biogeochemical processes in an aquifer system.</title>
        <authorList>
            <person name="Anantharaman K."/>
            <person name="Brown C.T."/>
            <person name="Hug L.A."/>
            <person name="Sharon I."/>
            <person name="Castelle C.J."/>
            <person name="Probst A.J."/>
            <person name="Thomas B.C."/>
            <person name="Singh A."/>
            <person name="Wilkins M.J."/>
            <person name="Karaoz U."/>
            <person name="Brodie E.L."/>
            <person name="Williams K.H."/>
            <person name="Hubbard S.S."/>
            <person name="Banfield J.F."/>
        </authorList>
    </citation>
    <scope>NUCLEOTIDE SEQUENCE [LARGE SCALE GENOMIC DNA]</scope>
</reference>
<name>A0A1F6E9W6_9BACT</name>
<evidence type="ECO:0000256" key="2">
    <source>
        <dbReference type="ARBA" id="ARBA00007441"/>
    </source>
</evidence>
<dbReference type="InterPro" id="IPR050596">
    <property type="entry name" value="AspAT/PAT-like"/>
</dbReference>
<dbReference type="InterPro" id="IPR015424">
    <property type="entry name" value="PyrdxlP-dep_Trfase"/>
</dbReference>
<dbReference type="PANTHER" id="PTHR46383">
    <property type="entry name" value="ASPARTATE AMINOTRANSFERASE"/>
    <property type="match status" value="1"/>
</dbReference>
<evidence type="ECO:0000259" key="7">
    <source>
        <dbReference type="Pfam" id="PF00155"/>
    </source>
</evidence>
<dbReference type="AlphaFoldDB" id="A0A1F6E9W6"/>
<feature type="domain" description="Aminotransferase class I/classII large" evidence="7">
    <location>
        <begin position="23"/>
        <end position="350"/>
    </location>
</feature>
<evidence type="ECO:0000256" key="5">
    <source>
        <dbReference type="ARBA" id="ARBA00022898"/>
    </source>
</evidence>
<protein>
    <recommendedName>
        <fullName evidence="6">Aminotransferase</fullName>
        <ecNumber evidence="6">2.6.1.-</ecNumber>
    </recommendedName>
</protein>
<dbReference type="Pfam" id="PF00155">
    <property type="entry name" value="Aminotran_1_2"/>
    <property type="match status" value="1"/>
</dbReference>
<dbReference type="PANTHER" id="PTHR46383:SF1">
    <property type="entry name" value="ASPARTATE AMINOTRANSFERASE"/>
    <property type="match status" value="1"/>
</dbReference>
<evidence type="ECO:0000256" key="4">
    <source>
        <dbReference type="ARBA" id="ARBA00022679"/>
    </source>
</evidence>
<dbReference type="SUPFAM" id="SSF53383">
    <property type="entry name" value="PLP-dependent transferases"/>
    <property type="match status" value="1"/>
</dbReference>
<evidence type="ECO:0000256" key="1">
    <source>
        <dbReference type="ARBA" id="ARBA00001933"/>
    </source>
</evidence>
<dbReference type="InterPro" id="IPR004839">
    <property type="entry name" value="Aminotransferase_I/II_large"/>
</dbReference>
<evidence type="ECO:0000313" key="9">
    <source>
        <dbReference type="Proteomes" id="UP000176689"/>
    </source>
</evidence>
<dbReference type="PROSITE" id="PS00105">
    <property type="entry name" value="AA_TRANSFER_CLASS_1"/>
    <property type="match status" value="1"/>
</dbReference>
<dbReference type="CDD" id="cd00609">
    <property type="entry name" value="AAT_like"/>
    <property type="match status" value="1"/>
</dbReference>
<dbReference type="EMBL" id="MFLP01000023">
    <property type="protein sequence ID" value="OGG70458.1"/>
    <property type="molecule type" value="Genomic_DNA"/>
</dbReference>
<proteinExistence type="inferred from homology"/>
<keyword evidence="3 6" id="KW-0032">Aminotransferase</keyword>
<sequence length="362" mass="41171">MSKKPGKIISSPTAFIGVNGNGIISFGSGQPDLPPPKEIFKDLGRQRLFKYSLVQGDKKLREALAGEYPRAKAEDFVITNGASEALDLVFRAIHEMHGPVKVLVCRPYYYSYPPVIELAGLRIVYTDLKEGRIDLDDFKKKVRGVKAVLINSPSNPTGRVEALDTLREIEKITARLGVYVISDEVYKDLIYERKNYLIKGKHVITVNSFSKTYAMCGLRIGYFYSRDPKMVQKVIDIKVHTSMNTSTLGQEMALRAMKVPRKLVLSQVAIWKERRDFIYRELTAMGFHLWKPEGAFYVLPKMKNSARVVSELFRDHGVIVYDGAWFGAPGRIRLSYALNLPEIKEGLSRIKKYLKGKESWLR</sequence>
<evidence type="ECO:0000256" key="3">
    <source>
        <dbReference type="ARBA" id="ARBA00022576"/>
    </source>
</evidence>
<dbReference type="Proteomes" id="UP000176689">
    <property type="component" value="Unassembled WGS sequence"/>
</dbReference>